<name>A0A6A6CS07_ZASCE</name>
<gene>
    <name evidence="2" type="ORF">M409DRAFT_20707</name>
</gene>
<proteinExistence type="predicted"/>
<protein>
    <recommendedName>
        <fullName evidence="1">AB hydrolase-1 domain-containing protein</fullName>
    </recommendedName>
</protein>
<sequence>MSSLLPNILIIPGACVPALGYKTIVDRLREEGLNASVFELPTANGAALGHAATMEEDVAFFSGVLTAMCSTGADVVVLAHSYAGCVASDAIHGLTEKAAGRGRVHGLIALTAALPKVGESMGGLLAHLSFDLFEPKGDFVAHKDFSLSARILYNDLPLEEGVKWAETLRPQLAISYSGKVQHAAYRNVEKLFYLRCSADECLPPNFQDEMIKNGTDTGHHVEVHNVEGAGHCPNASMPDKVAQLAGGIVKNHFI</sequence>
<evidence type="ECO:0000259" key="1">
    <source>
        <dbReference type="Pfam" id="PF12697"/>
    </source>
</evidence>
<evidence type="ECO:0000313" key="3">
    <source>
        <dbReference type="Proteomes" id="UP000799537"/>
    </source>
</evidence>
<dbReference type="PANTHER" id="PTHR37017:SF11">
    <property type="entry name" value="ESTERASE_LIPASE_THIOESTERASE DOMAIN-CONTAINING PROTEIN"/>
    <property type="match status" value="1"/>
</dbReference>
<dbReference type="EMBL" id="ML993588">
    <property type="protein sequence ID" value="KAF2169493.1"/>
    <property type="molecule type" value="Genomic_DNA"/>
</dbReference>
<dbReference type="InterPro" id="IPR000073">
    <property type="entry name" value="AB_hydrolase_1"/>
</dbReference>
<reference evidence="2" key="1">
    <citation type="journal article" date="2020" name="Stud. Mycol.">
        <title>101 Dothideomycetes genomes: a test case for predicting lifestyles and emergence of pathogens.</title>
        <authorList>
            <person name="Haridas S."/>
            <person name="Albert R."/>
            <person name="Binder M."/>
            <person name="Bloem J."/>
            <person name="Labutti K."/>
            <person name="Salamov A."/>
            <person name="Andreopoulos B."/>
            <person name="Baker S."/>
            <person name="Barry K."/>
            <person name="Bills G."/>
            <person name="Bluhm B."/>
            <person name="Cannon C."/>
            <person name="Castanera R."/>
            <person name="Culley D."/>
            <person name="Daum C."/>
            <person name="Ezra D."/>
            <person name="Gonzalez J."/>
            <person name="Henrissat B."/>
            <person name="Kuo A."/>
            <person name="Liang C."/>
            <person name="Lipzen A."/>
            <person name="Lutzoni F."/>
            <person name="Magnuson J."/>
            <person name="Mondo S."/>
            <person name="Nolan M."/>
            <person name="Ohm R."/>
            <person name="Pangilinan J."/>
            <person name="Park H.-J."/>
            <person name="Ramirez L."/>
            <person name="Alfaro M."/>
            <person name="Sun H."/>
            <person name="Tritt A."/>
            <person name="Yoshinaga Y."/>
            <person name="Zwiers L.-H."/>
            <person name="Turgeon B."/>
            <person name="Goodwin S."/>
            <person name="Spatafora J."/>
            <person name="Crous P."/>
            <person name="Grigoriev I."/>
        </authorList>
    </citation>
    <scope>NUCLEOTIDE SEQUENCE</scope>
    <source>
        <strain evidence="2">ATCC 36951</strain>
    </source>
</reference>
<dbReference type="Proteomes" id="UP000799537">
    <property type="component" value="Unassembled WGS sequence"/>
</dbReference>
<organism evidence="2 3">
    <name type="scientific">Zasmidium cellare ATCC 36951</name>
    <dbReference type="NCBI Taxonomy" id="1080233"/>
    <lineage>
        <taxon>Eukaryota</taxon>
        <taxon>Fungi</taxon>
        <taxon>Dikarya</taxon>
        <taxon>Ascomycota</taxon>
        <taxon>Pezizomycotina</taxon>
        <taxon>Dothideomycetes</taxon>
        <taxon>Dothideomycetidae</taxon>
        <taxon>Mycosphaerellales</taxon>
        <taxon>Mycosphaerellaceae</taxon>
        <taxon>Zasmidium</taxon>
    </lineage>
</organism>
<dbReference type="GeneID" id="54558785"/>
<dbReference type="Gene3D" id="3.40.50.1820">
    <property type="entry name" value="alpha/beta hydrolase"/>
    <property type="match status" value="1"/>
</dbReference>
<dbReference type="Pfam" id="PF12697">
    <property type="entry name" value="Abhydrolase_6"/>
    <property type="match status" value="1"/>
</dbReference>
<dbReference type="AlphaFoldDB" id="A0A6A6CS07"/>
<feature type="domain" description="AB hydrolase-1" evidence="1">
    <location>
        <begin position="8"/>
        <end position="243"/>
    </location>
</feature>
<evidence type="ECO:0000313" key="2">
    <source>
        <dbReference type="EMBL" id="KAF2169493.1"/>
    </source>
</evidence>
<keyword evidence="3" id="KW-1185">Reference proteome</keyword>
<dbReference type="PANTHER" id="PTHR37017">
    <property type="entry name" value="AB HYDROLASE-1 DOMAIN-CONTAINING PROTEIN-RELATED"/>
    <property type="match status" value="1"/>
</dbReference>
<accession>A0A6A6CS07</accession>
<dbReference type="InterPro" id="IPR029058">
    <property type="entry name" value="AB_hydrolase_fold"/>
</dbReference>
<dbReference type="RefSeq" id="XP_033670382.1">
    <property type="nucleotide sequence ID" value="XM_033805513.1"/>
</dbReference>
<dbReference type="SUPFAM" id="SSF53474">
    <property type="entry name" value="alpha/beta-Hydrolases"/>
    <property type="match status" value="1"/>
</dbReference>
<dbReference type="OrthoDB" id="1263307at2759"/>
<dbReference type="InterPro" id="IPR052897">
    <property type="entry name" value="Sec-Metab_Biosynth_Hydrolase"/>
</dbReference>